<protein>
    <recommendedName>
        <fullName evidence="4">Type 4 fimbrial biogenesis protein PilX N-terminal domain-containing protein</fullName>
    </recommendedName>
</protein>
<evidence type="ECO:0000313" key="3">
    <source>
        <dbReference type="Proteomes" id="UP001180087"/>
    </source>
</evidence>
<organism evidence="2 3">
    <name type="scientific">Aciduricibacillus chroicocephali</name>
    <dbReference type="NCBI Taxonomy" id="3054939"/>
    <lineage>
        <taxon>Bacteria</taxon>
        <taxon>Bacillati</taxon>
        <taxon>Bacillota</taxon>
        <taxon>Bacilli</taxon>
        <taxon>Bacillales</taxon>
        <taxon>Bacillaceae</taxon>
        <taxon>Aciduricibacillus</taxon>
    </lineage>
</organism>
<reference evidence="2" key="1">
    <citation type="submission" date="2023-06" db="EMBL/GenBank/DDBJ databases">
        <title>A Treasure from Seagulls: Isolation and Description of Aciduricobacillus qingdaonensis gen. nov., sp. nov., a Rare Obligately Uric Acid-utilizing Member in the Family Bacillaceae.</title>
        <authorList>
            <person name="Liu W."/>
            <person name="Wang B."/>
        </authorList>
    </citation>
    <scope>NUCLEOTIDE SEQUENCE</scope>
    <source>
        <strain evidence="2">44XB</strain>
    </source>
</reference>
<keyword evidence="3" id="KW-1185">Reference proteome</keyword>
<feature type="transmembrane region" description="Helical" evidence="1">
    <location>
        <begin position="12"/>
        <end position="32"/>
    </location>
</feature>
<evidence type="ECO:0000256" key="1">
    <source>
        <dbReference type="SAM" id="Phobius"/>
    </source>
</evidence>
<evidence type="ECO:0000313" key="2">
    <source>
        <dbReference type="EMBL" id="WLV24111.1"/>
    </source>
</evidence>
<dbReference type="Proteomes" id="UP001180087">
    <property type="component" value="Chromosome"/>
</dbReference>
<proteinExistence type="predicted"/>
<accession>A0ABY9KTG1</accession>
<keyword evidence="1" id="KW-0472">Membrane</keyword>
<evidence type="ECO:0008006" key="4">
    <source>
        <dbReference type="Google" id="ProtNLM"/>
    </source>
</evidence>
<dbReference type="EMBL" id="CP129113">
    <property type="protein sequence ID" value="WLV24111.1"/>
    <property type="molecule type" value="Genomic_DNA"/>
</dbReference>
<sequence>MKKGRAEDGYTLILVLLCATLFFMFAFLLVAMTTNGMKRDDVREDVTQATELSEKGLDRVVEEIQSDLKNVLGTEGLTASAFSGVLDSALSKYMCGSGKIITDTGQTGKYATCVEKVSPGTNSNGTSRIVTFLSNGTAGNTVRDLRSELEVGAAPIPESLKYAIGVNRDCGEPGGKTCSNGEGNLFMHGGVTIAGDMKVDGDLITTNYGYAYLGGEQWIPSLYPAAVQSENESSSRLVLGGEAYTFSPPPGSYSTHIQRSTFPSTTYRKATVSSAFSTSPLLIKRSPKRQEIDISGQKKVYQFGMSDSDVTLSSSTISGSQLSSKKAFAYGKTCNKSSCTEITNFTLSGANTFKQFATDRNVSLRNSSTTPQLTTTEKGMYVGGDLTIGNGSTSYDSSQYDKIDLSGPIFVNGNLTIRGADARLNALIYVNGSVTIQNTRINGLNTNGKAGSLIVFSNGEVKISNNSVNQDVPSNIRGYFYSKQNFEMYGVGSNIRIEGGISAKRIVLNAIRGRAKSSSFTNSYKISSTDYFEGLAEQQRRDSRLQVIYNPEIINTYSDLKQQEPVIYDVAEPVLKERRK</sequence>
<name>A0ABY9KTG1_9BACI</name>
<gene>
    <name evidence="2" type="ORF">QR721_10745</name>
</gene>
<dbReference type="RefSeq" id="WP_348026808.1">
    <property type="nucleotide sequence ID" value="NZ_CP129113.1"/>
</dbReference>
<keyword evidence="1" id="KW-1133">Transmembrane helix</keyword>
<keyword evidence="1" id="KW-0812">Transmembrane</keyword>